<sequence length="144" mass="15631">MANLFNSARTAFRAAVNGSAASVGIQLHPCHAALSFVRSRHPSMHTRFLSNTSSTRVTTHLFSTFNRLNGKDPYIAMIIAASTTSHQLPAHIFDTHTLRLCPGANPSTTIYALVLAPGDGCYHHPIASTRIASKNLLESVRIHQ</sequence>
<dbReference type="Proteomes" id="UP000242770">
    <property type="component" value="Unassembled WGS sequence"/>
</dbReference>
<protein>
    <submittedName>
        <fullName evidence="1">Uncharacterized protein</fullName>
    </submittedName>
</protein>
<evidence type="ECO:0000313" key="1">
    <source>
        <dbReference type="EMBL" id="CDR99080.1"/>
    </source>
</evidence>
<organism evidence="1 2">
    <name type="scientific">Sporisorium scitamineum</name>
    <dbReference type="NCBI Taxonomy" id="49012"/>
    <lineage>
        <taxon>Eukaryota</taxon>
        <taxon>Fungi</taxon>
        <taxon>Dikarya</taxon>
        <taxon>Basidiomycota</taxon>
        <taxon>Ustilaginomycotina</taxon>
        <taxon>Ustilaginomycetes</taxon>
        <taxon>Ustilaginales</taxon>
        <taxon>Ustilaginaceae</taxon>
        <taxon>Sporisorium</taxon>
    </lineage>
</organism>
<proteinExistence type="predicted"/>
<gene>
    <name evidence="1" type="primary">SSCI13270.1</name>
</gene>
<name>A0A0F7RSK8_9BASI</name>
<dbReference type="EMBL" id="CCFA01000685">
    <property type="protein sequence ID" value="CDR99080.1"/>
    <property type="molecule type" value="Genomic_DNA"/>
</dbReference>
<keyword evidence="2" id="KW-1185">Reference proteome</keyword>
<reference evidence="2" key="1">
    <citation type="submission" date="2014-06" db="EMBL/GenBank/DDBJ databases">
        <authorList>
            <person name="Berkman P.J."/>
        </authorList>
    </citation>
    <scope>NUCLEOTIDE SEQUENCE [LARGE SCALE GENOMIC DNA]</scope>
</reference>
<accession>A0A0F7RSK8</accession>
<evidence type="ECO:0000313" key="2">
    <source>
        <dbReference type="Proteomes" id="UP000242770"/>
    </source>
</evidence>
<dbReference type="AlphaFoldDB" id="A0A0F7RSK8"/>